<dbReference type="PATRIC" id="fig|1265820.5.peg.1004"/>
<evidence type="ECO:0000313" key="2">
    <source>
        <dbReference type="EMBL" id="EUJ31411.1"/>
    </source>
</evidence>
<dbReference type="Pfam" id="PF20622">
    <property type="entry name" value="Big_15"/>
    <property type="match status" value="1"/>
</dbReference>
<gene>
    <name evidence="2" type="ORF">PCORN_05116</name>
</gene>
<sequence length="124" mass="13449">MFTNNLPTSNAIKPTTNQKAIDDAQKAVDAVTDTAKKAALQNNLNKAKELLAVPTAGTVKPNEFTIGDKYITGTYSGDVASISMLLNGENNKFNGAALKDGEFSFYVNDKKNQENRRSNYGSIR</sequence>
<dbReference type="AlphaFoldDB" id="W7C6Y2"/>
<dbReference type="InterPro" id="IPR046746">
    <property type="entry name" value="Big_15"/>
</dbReference>
<dbReference type="Proteomes" id="UP000019254">
    <property type="component" value="Unassembled WGS sequence"/>
</dbReference>
<organism evidence="2 3">
    <name type="scientific">Listeria cornellensis FSL F6-0969</name>
    <dbReference type="NCBI Taxonomy" id="1265820"/>
    <lineage>
        <taxon>Bacteria</taxon>
        <taxon>Bacillati</taxon>
        <taxon>Bacillota</taxon>
        <taxon>Bacilli</taxon>
        <taxon>Bacillales</taxon>
        <taxon>Listeriaceae</taxon>
        <taxon>Listeria</taxon>
    </lineage>
</organism>
<dbReference type="STRING" id="1265820.PCORN_05116"/>
<name>W7C6Y2_9LIST</name>
<proteinExistence type="predicted"/>
<evidence type="ECO:0000313" key="3">
    <source>
        <dbReference type="Proteomes" id="UP000019254"/>
    </source>
</evidence>
<evidence type="ECO:0000259" key="1">
    <source>
        <dbReference type="Pfam" id="PF20622"/>
    </source>
</evidence>
<accession>W7C6Y2</accession>
<dbReference type="EMBL" id="AODE01000011">
    <property type="protein sequence ID" value="EUJ31411.1"/>
    <property type="molecule type" value="Genomic_DNA"/>
</dbReference>
<dbReference type="OrthoDB" id="2365972at2"/>
<feature type="domain" description="Bacterial Ig" evidence="1">
    <location>
        <begin position="57"/>
        <end position="114"/>
    </location>
</feature>
<keyword evidence="3" id="KW-1185">Reference proteome</keyword>
<protein>
    <recommendedName>
        <fullName evidence="1">Bacterial Ig domain-containing protein</fullName>
    </recommendedName>
</protein>
<comment type="caution">
    <text evidence="2">The sequence shown here is derived from an EMBL/GenBank/DDBJ whole genome shotgun (WGS) entry which is preliminary data.</text>
</comment>
<reference evidence="2 3" key="1">
    <citation type="journal article" date="2014" name="Int. J. Syst. Evol. Microbiol.">
        <title>Listeria floridensis sp. nov., Listeria aquatica sp. nov., Listeria cornellensis sp. nov., Listeria riparia sp. nov. and Listeria grandensis sp. nov., from agricultural and natural environments.</title>
        <authorList>
            <person name="den Bakker H.C."/>
            <person name="Warchocki S."/>
            <person name="Wright E.M."/>
            <person name="Allred A.F."/>
            <person name="Ahlstrom C."/>
            <person name="Manuel C.S."/>
            <person name="Stasiewicz M.J."/>
            <person name="Burrell A."/>
            <person name="Roof S."/>
            <person name="Strawn L."/>
            <person name="Fortes E.D."/>
            <person name="Nightingale K.K."/>
            <person name="Kephart D."/>
            <person name="Wiedmann M."/>
        </authorList>
    </citation>
    <scope>NUCLEOTIDE SEQUENCE [LARGE SCALE GENOMIC DNA]</scope>
    <source>
        <strain evidence="3">FSL F6-969</strain>
    </source>
</reference>